<organism evidence="2 3">
    <name type="scientific">Juglans regia</name>
    <name type="common">English walnut</name>
    <dbReference type="NCBI Taxonomy" id="51240"/>
    <lineage>
        <taxon>Eukaryota</taxon>
        <taxon>Viridiplantae</taxon>
        <taxon>Streptophyta</taxon>
        <taxon>Embryophyta</taxon>
        <taxon>Tracheophyta</taxon>
        <taxon>Spermatophyta</taxon>
        <taxon>Magnoliopsida</taxon>
        <taxon>eudicotyledons</taxon>
        <taxon>Gunneridae</taxon>
        <taxon>Pentapetalae</taxon>
        <taxon>rosids</taxon>
        <taxon>fabids</taxon>
        <taxon>Fagales</taxon>
        <taxon>Juglandaceae</taxon>
        <taxon>Juglans</taxon>
    </lineage>
</organism>
<dbReference type="InterPro" id="IPR005162">
    <property type="entry name" value="Retrotrans_gag_dom"/>
</dbReference>
<gene>
    <name evidence="3" type="primary">LOC118348024</name>
</gene>
<dbReference type="AlphaFoldDB" id="A0A6P9EKV3"/>
<proteinExistence type="predicted"/>
<dbReference type="Pfam" id="PF03732">
    <property type="entry name" value="Retrotrans_gag"/>
    <property type="match status" value="1"/>
</dbReference>
<reference evidence="3" key="1">
    <citation type="submission" date="2025-08" db="UniProtKB">
        <authorList>
            <consortium name="RefSeq"/>
        </authorList>
    </citation>
    <scope>IDENTIFICATION</scope>
    <source>
        <tissue evidence="3">Leaves</tissue>
    </source>
</reference>
<evidence type="ECO:0000259" key="1">
    <source>
        <dbReference type="Pfam" id="PF03732"/>
    </source>
</evidence>
<dbReference type="GeneID" id="118348024"/>
<dbReference type="OrthoDB" id="5544992at2759"/>
<accession>A0A6P9EKV3</accession>
<evidence type="ECO:0000313" key="2">
    <source>
        <dbReference type="Proteomes" id="UP000235220"/>
    </source>
</evidence>
<dbReference type="KEGG" id="jre:118348024"/>
<feature type="domain" description="Retrotransposon gag" evidence="1">
    <location>
        <begin position="5"/>
        <end position="81"/>
    </location>
</feature>
<dbReference type="InParanoid" id="A0A6P9EKV3"/>
<dbReference type="PANTHER" id="PTHR34222">
    <property type="entry name" value="GAG_PRE-INTEGRS DOMAIN-CONTAINING PROTEIN"/>
    <property type="match status" value="1"/>
</dbReference>
<protein>
    <submittedName>
        <fullName evidence="3">Uncharacterized protein LOC118348024</fullName>
    </submittedName>
</protein>
<dbReference type="PANTHER" id="PTHR34222:SF88">
    <property type="entry name" value="ZINC FINGER, CCHC-TYPE"/>
    <property type="match status" value="1"/>
</dbReference>
<evidence type="ECO:0000313" key="3">
    <source>
        <dbReference type="RefSeq" id="XP_035544643.1"/>
    </source>
</evidence>
<dbReference type="RefSeq" id="XP_035544643.1">
    <property type="nucleotide sequence ID" value="XM_035688750.1"/>
</dbReference>
<name>A0A6P9EKV3_JUGRE</name>
<sequence>MVLTWILNSITPSIANSLEYYTDLHVVWLDLSSHFSHGNNARIYHLKLALSSLQQTTNSVHDYYNQIKQIWDELGHLQSSTDLKDLQQQADYERMSQFLLALNDSFATLRTQILAMDPLPPISKVFSILFQEDQQRLLNLRSSSSETLAMVVRTTGRPKSPLKCTVCGRDGHTCDHCLTIVGYPPGQEPRTKSCPSILGQPLSPKLYQKLLSLLAPSPLDSLFLCSLCW</sequence>
<dbReference type="Proteomes" id="UP000235220">
    <property type="component" value="Chromosome 3"/>
</dbReference>
<keyword evidence="2" id="KW-1185">Reference proteome</keyword>